<comment type="caution">
    <text evidence="2">The sequence shown here is derived from an EMBL/GenBank/DDBJ whole genome shotgun (WGS) entry which is preliminary data.</text>
</comment>
<organism evidence="2 3">
    <name type="scientific">Hypnocyclicus thermotrophus</name>
    <dbReference type="NCBI Taxonomy" id="1627895"/>
    <lineage>
        <taxon>Bacteria</taxon>
        <taxon>Fusobacteriati</taxon>
        <taxon>Fusobacteriota</taxon>
        <taxon>Fusobacteriia</taxon>
        <taxon>Fusobacteriales</taxon>
        <taxon>Fusobacteriaceae</taxon>
        <taxon>Hypnocyclicus</taxon>
    </lineage>
</organism>
<dbReference type="InterPro" id="IPR027463">
    <property type="entry name" value="AcrB_DN_DC_subdom"/>
</dbReference>
<dbReference type="PANTHER" id="PTHR32063">
    <property type="match status" value="1"/>
</dbReference>
<name>A0AA46DYG2_9FUSO</name>
<feature type="transmembrane region" description="Helical" evidence="1">
    <location>
        <begin position="358"/>
        <end position="377"/>
    </location>
</feature>
<feature type="transmembrane region" description="Helical" evidence="1">
    <location>
        <begin position="521"/>
        <end position="542"/>
    </location>
</feature>
<feature type="transmembrane region" description="Helical" evidence="1">
    <location>
        <begin position="965"/>
        <end position="994"/>
    </location>
</feature>
<evidence type="ECO:0000313" key="3">
    <source>
        <dbReference type="Proteomes" id="UP000294678"/>
    </source>
</evidence>
<dbReference type="Gene3D" id="1.20.1640.10">
    <property type="entry name" value="Multidrug efflux transporter AcrB transmembrane domain"/>
    <property type="match status" value="2"/>
</dbReference>
<dbReference type="SUPFAM" id="SSF82866">
    <property type="entry name" value="Multidrug efflux transporter AcrB transmembrane domain"/>
    <property type="match status" value="2"/>
</dbReference>
<protein>
    <submittedName>
        <fullName evidence="2">HAE1 family hydrophobic/amphiphilic exporter-1</fullName>
    </submittedName>
</protein>
<dbReference type="PRINTS" id="PR00702">
    <property type="entry name" value="ACRIFLAVINRP"/>
</dbReference>
<gene>
    <name evidence="2" type="ORF">EV215_1431</name>
</gene>
<feature type="transmembrane region" description="Helical" evidence="1">
    <location>
        <begin position="892"/>
        <end position="917"/>
    </location>
</feature>
<feature type="transmembrane region" description="Helical" evidence="1">
    <location>
        <begin position="840"/>
        <end position="859"/>
    </location>
</feature>
<feature type="transmembrane region" description="Helical" evidence="1">
    <location>
        <begin position="12"/>
        <end position="33"/>
    </location>
</feature>
<dbReference type="Gene3D" id="3.30.2090.10">
    <property type="entry name" value="Multidrug efflux transporter AcrB TolC docking domain, DN and DC subdomains"/>
    <property type="match status" value="2"/>
</dbReference>
<feature type="transmembrane region" description="Helical" evidence="1">
    <location>
        <begin position="332"/>
        <end position="351"/>
    </location>
</feature>
<dbReference type="PANTHER" id="PTHR32063:SF0">
    <property type="entry name" value="SWARMING MOTILITY PROTEIN SWRC"/>
    <property type="match status" value="1"/>
</dbReference>
<dbReference type="Gene3D" id="3.30.70.1430">
    <property type="entry name" value="Multidrug efflux transporter AcrB pore domain"/>
    <property type="match status" value="2"/>
</dbReference>
<dbReference type="GO" id="GO:0042910">
    <property type="term" value="F:xenobiotic transmembrane transporter activity"/>
    <property type="evidence" value="ECO:0007669"/>
    <property type="project" value="TreeGrafter"/>
</dbReference>
<feature type="transmembrane region" description="Helical" evidence="1">
    <location>
        <begin position="462"/>
        <end position="485"/>
    </location>
</feature>
<feature type="transmembrane region" description="Helical" evidence="1">
    <location>
        <begin position="866"/>
        <end position="886"/>
    </location>
</feature>
<dbReference type="Pfam" id="PF00873">
    <property type="entry name" value="ACR_tran"/>
    <property type="match status" value="1"/>
</dbReference>
<dbReference type="RefSeq" id="WP_134113293.1">
    <property type="nucleotide sequence ID" value="NZ_SOBG01000005.1"/>
</dbReference>
<keyword evidence="1" id="KW-1133">Transmembrane helix</keyword>
<evidence type="ECO:0000256" key="1">
    <source>
        <dbReference type="SAM" id="Phobius"/>
    </source>
</evidence>
<accession>A0AA46DYG2</accession>
<dbReference type="Gene3D" id="3.30.70.1320">
    <property type="entry name" value="Multidrug efflux transporter AcrB pore domain like"/>
    <property type="match status" value="1"/>
</dbReference>
<evidence type="ECO:0000313" key="2">
    <source>
        <dbReference type="EMBL" id="TDT69888.1"/>
    </source>
</evidence>
<dbReference type="InterPro" id="IPR001036">
    <property type="entry name" value="Acrflvin-R"/>
</dbReference>
<dbReference type="GO" id="GO:0005886">
    <property type="term" value="C:plasma membrane"/>
    <property type="evidence" value="ECO:0007669"/>
    <property type="project" value="TreeGrafter"/>
</dbReference>
<dbReference type="Proteomes" id="UP000294678">
    <property type="component" value="Unassembled WGS sequence"/>
</dbReference>
<reference evidence="2 3" key="1">
    <citation type="submission" date="2019-03" db="EMBL/GenBank/DDBJ databases">
        <title>Genomic Encyclopedia of Type Strains, Phase IV (KMG-IV): sequencing the most valuable type-strain genomes for metagenomic binning, comparative biology and taxonomic classification.</title>
        <authorList>
            <person name="Goeker M."/>
        </authorList>
    </citation>
    <scope>NUCLEOTIDE SEQUENCE [LARGE SCALE GENOMIC DNA]</scope>
    <source>
        <strain evidence="2 3">DSM 100055</strain>
    </source>
</reference>
<dbReference type="Gene3D" id="3.30.70.1440">
    <property type="entry name" value="Multidrug efflux transporter AcrB pore domain"/>
    <property type="match status" value="1"/>
</dbReference>
<feature type="transmembrane region" description="Helical" evidence="1">
    <location>
        <begin position="383"/>
        <end position="409"/>
    </location>
</feature>
<dbReference type="AlphaFoldDB" id="A0AA46DYG2"/>
<keyword evidence="3" id="KW-1185">Reference proteome</keyword>
<dbReference type="EMBL" id="SOBG01000005">
    <property type="protein sequence ID" value="TDT69888.1"/>
    <property type="molecule type" value="Genomic_DNA"/>
</dbReference>
<sequence length="1017" mass="111645">MKSISHFAIKKSVTTIMLIITMVGAGVLGMLGMSSQLLPDFDIPVSIINITWIGASPEDIDKLITSEVEDALTGIDGIKNINGYSSQNISTVVVQFNYGTDTDEKIREIQTKVNNIKKDLPSDIGEPFIDKFDINAQPILIYNLFGSDLVELNSLAENIIKPRLEKISGVGEIRIKGGLKEEILVELEPEKLAAYSLDIMQIKSILSSSNINIPLGNLKEGDKEFIVKVIGEIKTIEQVKNIVVSNNGGQLVKLSDVANIKLSTEDVESFARQNGEPSIRIEVIKVKEGNTVNIAEEAKKVMENLKESLPPGINTVLATDFSIPIKQSIGTVSNNAIVGIILASIILLIFLKNIRATLVVAIAIPVSVVFTFALLPLKNITLNVISLMGLALGVGMLVDNSIVVIDNIYRHLTELKEDKFTASANGASEMSVPIIASTATTVAVFLPIVMREGMAKEIFHDMSFSITFALISSLVVALTFVPMAASKFLDPKKSITKEGKILVNLKRVYVKILDRALKHKIITVLIAFLMFIGSIGLATLTIKTEFFPQMDQSEYLVKAKLSKGLDVKKADLIAKSMEKIVKADKFTVNYSTAVSKENITINIKTLEKNERKETINDIISQIRPKLANIPDAKITVSASSGGPGGGSDGGVQLKIYSDDLDKLSVFSQIVLEKVKKIPGLVDVKSSYEGGNPELKLDIDRDKAQYYGLRVSDIAFLISYQVQGTDAFTIKTSNKDVDVKVRIAEDYRNSIEKILDLELNTRFGKIKIKDIASFKLEEGAAQIEKENKSKIITISANTDNIDLRTATAKIKEVIKELDIPAGIRYDFGGDQEQFVDVMKDLLFGFGIAIFLMYFILASQFESFTMPIIIMGSLPLSIIGVLIGLAITRVKFNIMVMVGIIMLAGIVVNNAIVLIDYINVLRARNHPLIEAIKIAGRTRLRPIIMTTATTIFGMLPLALGIGQGTEFYQGMAIAVIFGLLFATLLTLILIPVLYSIEESIRIKFKNKHKLKYETSIYKN</sequence>
<keyword evidence="1" id="KW-0812">Transmembrane</keyword>
<feature type="transmembrane region" description="Helical" evidence="1">
    <location>
        <begin position="430"/>
        <end position="450"/>
    </location>
</feature>
<feature type="transmembrane region" description="Helical" evidence="1">
    <location>
        <begin position="938"/>
        <end position="959"/>
    </location>
</feature>
<proteinExistence type="predicted"/>
<keyword evidence="1" id="KW-0472">Membrane</keyword>
<dbReference type="SUPFAM" id="SSF82714">
    <property type="entry name" value="Multidrug efflux transporter AcrB TolC docking domain, DN and DC subdomains"/>
    <property type="match status" value="2"/>
</dbReference>
<dbReference type="SUPFAM" id="SSF82693">
    <property type="entry name" value="Multidrug efflux transporter AcrB pore domain, PN1, PN2, PC1 and PC2 subdomains"/>
    <property type="match status" value="2"/>
</dbReference>